<keyword evidence="2 5" id="KW-0694">RNA-binding</keyword>
<dbReference type="Gene3D" id="2.40.240.10">
    <property type="entry name" value="Ribosomal Protein L25, Chain P"/>
    <property type="match status" value="1"/>
</dbReference>
<dbReference type="Proteomes" id="UP000199256">
    <property type="component" value="Unassembled WGS sequence"/>
</dbReference>
<feature type="domain" description="Large ribosomal subunit protein bL25 beta" evidence="8">
    <location>
        <begin position="103"/>
        <end position="192"/>
    </location>
</feature>
<evidence type="ECO:0000313" key="10">
    <source>
        <dbReference type="Proteomes" id="UP000199256"/>
    </source>
</evidence>
<feature type="region of interest" description="Disordered" evidence="6">
    <location>
        <begin position="1"/>
        <end position="21"/>
    </location>
</feature>
<gene>
    <name evidence="5" type="primary">rplY</name>
    <name evidence="5" type="synonym">ctc</name>
    <name evidence="9" type="ORF">SAMN05444515_11272</name>
</gene>
<dbReference type="InterPro" id="IPR020056">
    <property type="entry name" value="Rbsml_bL25/Gln-tRNA_synth_N"/>
</dbReference>
<dbReference type="PANTHER" id="PTHR33284">
    <property type="entry name" value="RIBOSOMAL PROTEIN L25/GLN-TRNA SYNTHETASE, ANTI-CODON-BINDING DOMAIN-CONTAINING PROTEIN"/>
    <property type="match status" value="1"/>
</dbReference>
<dbReference type="NCBIfam" id="TIGR00731">
    <property type="entry name" value="bL25_bact_ctc"/>
    <property type="match status" value="1"/>
</dbReference>
<dbReference type="InterPro" id="IPR020930">
    <property type="entry name" value="Ribosomal_uL5_bac-type"/>
</dbReference>
<dbReference type="SUPFAM" id="SSF50715">
    <property type="entry name" value="Ribosomal protein L25-like"/>
    <property type="match status" value="1"/>
</dbReference>
<dbReference type="HAMAP" id="MF_01336">
    <property type="entry name" value="Ribosomal_bL25"/>
    <property type="match status" value="1"/>
</dbReference>
<reference evidence="10" key="1">
    <citation type="submission" date="2016-10" db="EMBL/GenBank/DDBJ databases">
        <authorList>
            <person name="Varghese N."/>
            <person name="Submissions S."/>
        </authorList>
    </citation>
    <scope>NUCLEOTIDE SEQUENCE [LARGE SCALE GENOMIC DNA]</scope>
    <source>
        <strain evidence="10">DSM 241</strain>
    </source>
</reference>
<dbReference type="InterPro" id="IPR001021">
    <property type="entry name" value="Ribosomal_bL25_long"/>
</dbReference>
<keyword evidence="4 5" id="KW-0687">Ribonucleoprotein</keyword>
<evidence type="ECO:0000256" key="2">
    <source>
        <dbReference type="ARBA" id="ARBA00022884"/>
    </source>
</evidence>
<sequence>MSVDFELQAESRTERGKGASRRLRRAGRLPAIIYGAGKEPMSITLDHSAVWLCQEHEAFYSHILNVTIDGRLEKAIVRDLQRHPYKPFLVHMDLQRVSENEAVRVHVPLHFLNEETCVGVKKGGGMLSHQSVEVEVECLPRDLPEYIEVDVGEMNVGDSVHLSELVLPQGVALTALAQGPDHDLPVVSVLKTRGGSAAEDEGAEGGEESPEA</sequence>
<proteinExistence type="inferred from homology"/>
<dbReference type="HAMAP" id="MF_01334">
    <property type="entry name" value="Ribosomal_bL25_CTC"/>
    <property type="match status" value="1"/>
</dbReference>
<dbReference type="NCBIfam" id="NF004612">
    <property type="entry name" value="PRK05943.1"/>
    <property type="match status" value="1"/>
</dbReference>
<dbReference type="InterPro" id="IPR020057">
    <property type="entry name" value="Ribosomal_bL25_b-dom"/>
</dbReference>
<comment type="subunit">
    <text evidence="5">Part of the 50S ribosomal subunit; part of the 5S rRNA/L5/L18/L25 subcomplex. Contacts the 5S rRNA. Binds to the 5S rRNA independently of L5 and L18.</text>
</comment>
<evidence type="ECO:0000256" key="1">
    <source>
        <dbReference type="ARBA" id="ARBA00022730"/>
    </source>
</evidence>
<dbReference type="GO" id="GO:0003735">
    <property type="term" value="F:structural constituent of ribosome"/>
    <property type="evidence" value="ECO:0007669"/>
    <property type="project" value="InterPro"/>
</dbReference>
<dbReference type="NCBIfam" id="NF004130">
    <property type="entry name" value="PRK05618.1-5"/>
    <property type="match status" value="1"/>
</dbReference>
<dbReference type="Pfam" id="PF01386">
    <property type="entry name" value="Ribosomal_L25p"/>
    <property type="match status" value="1"/>
</dbReference>
<evidence type="ECO:0000259" key="8">
    <source>
        <dbReference type="Pfam" id="PF14693"/>
    </source>
</evidence>
<protein>
    <recommendedName>
        <fullName evidence="5">Large ribosomal subunit protein bL25</fullName>
    </recommendedName>
    <alternativeName>
        <fullName evidence="5">General stress protein CTC</fullName>
    </alternativeName>
</protein>
<dbReference type="STRING" id="1396821.SAMN05444515_11272"/>
<dbReference type="InterPro" id="IPR011035">
    <property type="entry name" value="Ribosomal_bL25/Gln-tRNA_synth"/>
</dbReference>
<keyword evidence="10" id="KW-1185">Reference proteome</keyword>
<keyword evidence="3 5" id="KW-0689">Ribosomal protein</keyword>
<evidence type="ECO:0000256" key="3">
    <source>
        <dbReference type="ARBA" id="ARBA00022980"/>
    </source>
</evidence>
<dbReference type="Pfam" id="PF14693">
    <property type="entry name" value="Ribosomal_TL5_C"/>
    <property type="match status" value="1"/>
</dbReference>
<dbReference type="PANTHER" id="PTHR33284:SF1">
    <property type="entry name" value="RIBOSOMAL PROTEIN L25_GLN-TRNA SYNTHETASE, ANTI-CODON-BINDING DOMAIN-CONTAINING PROTEIN"/>
    <property type="match status" value="1"/>
</dbReference>
<dbReference type="OrthoDB" id="9806411at2"/>
<evidence type="ECO:0000256" key="5">
    <source>
        <dbReference type="HAMAP-Rule" id="MF_01334"/>
    </source>
</evidence>
<dbReference type="RefSeq" id="WP_090254302.1">
    <property type="nucleotide sequence ID" value="NZ_FOAA01000012.1"/>
</dbReference>
<dbReference type="GO" id="GO:0008097">
    <property type="term" value="F:5S rRNA binding"/>
    <property type="evidence" value="ECO:0007669"/>
    <property type="project" value="InterPro"/>
</dbReference>
<dbReference type="FunFam" id="2.40.240.10:FF:000002">
    <property type="entry name" value="50S ribosomal protein L25"/>
    <property type="match status" value="1"/>
</dbReference>
<dbReference type="InterPro" id="IPR029751">
    <property type="entry name" value="Ribosomal_L25_dom"/>
</dbReference>
<evidence type="ECO:0000256" key="6">
    <source>
        <dbReference type="SAM" id="MobiDB-lite"/>
    </source>
</evidence>
<name>A0A1H7NSH2_9GAMM</name>
<dbReference type="CDD" id="cd00495">
    <property type="entry name" value="Ribosomal_L25_TL5_CTC"/>
    <property type="match status" value="1"/>
</dbReference>
<accession>A0A1H7NSH2</accession>
<dbReference type="InterPro" id="IPR037121">
    <property type="entry name" value="Ribosomal_bL25_C"/>
</dbReference>
<dbReference type="InterPro" id="IPR020055">
    <property type="entry name" value="Ribosomal_bL25_short"/>
</dbReference>
<dbReference type="GO" id="GO:0022625">
    <property type="term" value="C:cytosolic large ribosomal subunit"/>
    <property type="evidence" value="ECO:0007669"/>
    <property type="project" value="TreeGrafter"/>
</dbReference>
<comment type="function">
    <text evidence="5">This is one of the proteins that binds to the 5S RNA in the ribosome where it forms part of the central protuberance.</text>
</comment>
<dbReference type="GO" id="GO:0006412">
    <property type="term" value="P:translation"/>
    <property type="evidence" value="ECO:0007669"/>
    <property type="project" value="UniProtKB-UniRule"/>
</dbReference>
<dbReference type="NCBIfam" id="NF004128">
    <property type="entry name" value="PRK05618.1-2"/>
    <property type="match status" value="1"/>
</dbReference>
<dbReference type="Gene3D" id="2.170.120.20">
    <property type="entry name" value="Ribosomal protein L25, beta domain"/>
    <property type="match status" value="1"/>
</dbReference>
<evidence type="ECO:0000256" key="4">
    <source>
        <dbReference type="ARBA" id="ARBA00023274"/>
    </source>
</evidence>
<dbReference type="AlphaFoldDB" id="A0A1H7NSH2"/>
<dbReference type="EMBL" id="FOAA01000012">
    <property type="protein sequence ID" value="SEL25998.1"/>
    <property type="molecule type" value="Genomic_DNA"/>
</dbReference>
<feature type="domain" description="Large ribosomal subunit protein bL25 L25" evidence="7">
    <location>
        <begin position="7"/>
        <end position="94"/>
    </location>
</feature>
<organism evidence="9 10">
    <name type="scientific">Ectothiorhodospira marina</name>
    <dbReference type="NCBI Taxonomy" id="1396821"/>
    <lineage>
        <taxon>Bacteria</taxon>
        <taxon>Pseudomonadati</taxon>
        <taxon>Pseudomonadota</taxon>
        <taxon>Gammaproteobacteria</taxon>
        <taxon>Chromatiales</taxon>
        <taxon>Ectothiorhodospiraceae</taxon>
        <taxon>Ectothiorhodospira</taxon>
    </lineage>
</organism>
<evidence type="ECO:0000313" key="9">
    <source>
        <dbReference type="EMBL" id="SEL25998.1"/>
    </source>
</evidence>
<keyword evidence="1 5" id="KW-0699">rRNA-binding</keyword>
<evidence type="ECO:0000259" key="7">
    <source>
        <dbReference type="Pfam" id="PF01386"/>
    </source>
</evidence>
<comment type="similarity">
    <text evidence="5">Belongs to the bacterial ribosomal protein bL25 family. CTC subfamily.</text>
</comment>